<name>A0A8X7XUZ5_POPTO</name>
<comment type="caution">
    <text evidence="2">The sequence shown here is derived from an EMBL/GenBank/DDBJ whole genome shotgun (WGS) entry which is preliminary data.</text>
</comment>
<dbReference type="OrthoDB" id="1721964at2759"/>
<proteinExistence type="predicted"/>
<feature type="region of interest" description="Disordered" evidence="1">
    <location>
        <begin position="1"/>
        <end position="42"/>
    </location>
</feature>
<keyword evidence="3" id="KW-1185">Reference proteome</keyword>
<dbReference type="Proteomes" id="UP000886885">
    <property type="component" value="Chromosome 19D"/>
</dbReference>
<evidence type="ECO:0000313" key="2">
    <source>
        <dbReference type="EMBL" id="KAG6737267.1"/>
    </source>
</evidence>
<dbReference type="EMBL" id="JAAWWB010000038">
    <property type="protein sequence ID" value="KAG6737267.1"/>
    <property type="molecule type" value="Genomic_DNA"/>
</dbReference>
<evidence type="ECO:0000313" key="3">
    <source>
        <dbReference type="Proteomes" id="UP000886885"/>
    </source>
</evidence>
<organism evidence="2 3">
    <name type="scientific">Populus tomentosa</name>
    <name type="common">Chinese white poplar</name>
    <dbReference type="NCBI Taxonomy" id="118781"/>
    <lineage>
        <taxon>Eukaryota</taxon>
        <taxon>Viridiplantae</taxon>
        <taxon>Streptophyta</taxon>
        <taxon>Embryophyta</taxon>
        <taxon>Tracheophyta</taxon>
        <taxon>Spermatophyta</taxon>
        <taxon>Magnoliopsida</taxon>
        <taxon>eudicotyledons</taxon>
        <taxon>Gunneridae</taxon>
        <taxon>Pentapetalae</taxon>
        <taxon>rosids</taxon>
        <taxon>fabids</taxon>
        <taxon>Malpighiales</taxon>
        <taxon>Salicaceae</taxon>
        <taxon>Saliceae</taxon>
        <taxon>Populus</taxon>
    </lineage>
</organism>
<protein>
    <submittedName>
        <fullName evidence="2">Uncharacterized protein</fullName>
    </submittedName>
</protein>
<feature type="region of interest" description="Disordered" evidence="1">
    <location>
        <begin position="126"/>
        <end position="147"/>
    </location>
</feature>
<sequence length="297" mass="32876">MQSNAHPAIKELVSSSSKKKNKLETQAHLTASSNRQNNSRPEANFPPSLWGCSFASFSFPQTVNYFSSIYEFESYSRKVEVLKENVKDMLMASKKDTVEHIEFINLYEDQIQKSLEWGDIDEVEIDEEENSDSGANDSDGGSADSDAVDEDLMASDTNNDAITGNEVAVTGEAEAAADAAVIGDEDVVTAAEAELMNDTSNAAEGIMVSDTSIAEGSITRSSSRLQQKPRWMSDYVCSHQRYEEENEINMAVMQVNDGIIQLLHCRTQEQIADLMTKALKVETFQKLREELGVCKIE</sequence>
<feature type="compositionally biased region" description="Polar residues" evidence="1">
    <location>
        <begin position="27"/>
        <end position="41"/>
    </location>
</feature>
<dbReference type="AlphaFoldDB" id="A0A8X7XUZ5"/>
<reference evidence="2" key="1">
    <citation type="journal article" date="2020" name="bioRxiv">
        <title>Hybrid origin of Populus tomentosa Carr. identified through genome sequencing and phylogenomic analysis.</title>
        <authorList>
            <person name="An X."/>
            <person name="Gao K."/>
            <person name="Chen Z."/>
            <person name="Li J."/>
            <person name="Yang X."/>
            <person name="Yang X."/>
            <person name="Zhou J."/>
            <person name="Guo T."/>
            <person name="Zhao T."/>
            <person name="Huang S."/>
            <person name="Miao D."/>
            <person name="Khan W.U."/>
            <person name="Rao P."/>
            <person name="Ye M."/>
            <person name="Lei B."/>
            <person name="Liao W."/>
            <person name="Wang J."/>
            <person name="Ji L."/>
            <person name="Li Y."/>
            <person name="Guo B."/>
            <person name="Mustafa N.S."/>
            <person name="Li S."/>
            <person name="Yun Q."/>
            <person name="Keller S.R."/>
            <person name="Mao J."/>
            <person name="Zhang R."/>
            <person name="Strauss S.H."/>
        </authorList>
    </citation>
    <scope>NUCLEOTIDE SEQUENCE</scope>
    <source>
        <strain evidence="2">GM15</strain>
        <tissue evidence="2">Leaf</tissue>
    </source>
</reference>
<accession>A0A8X7XUZ5</accession>
<evidence type="ECO:0000256" key="1">
    <source>
        <dbReference type="SAM" id="MobiDB-lite"/>
    </source>
</evidence>
<gene>
    <name evidence="2" type="ORF">POTOM_058781</name>
</gene>
<feature type="compositionally biased region" description="Low complexity" evidence="1">
    <location>
        <begin position="132"/>
        <end position="145"/>
    </location>
</feature>